<name>A0A1R0KRN1_9PSEU</name>
<dbReference type="PANTHER" id="PTHR34139:SF1">
    <property type="entry name" value="RNASE MJ1380-RELATED"/>
    <property type="match status" value="1"/>
</dbReference>
<dbReference type="AlphaFoldDB" id="A0A1R0KRN1"/>
<keyword evidence="5" id="KW-0378">Hydrolase</keyword>
<evidence type="ECO:0000256" key="4">
    <source>
        <dbReference type="ARBA" id="ARBA00022741"/>
    </source>
</evidence>
<dbReference type="Pfam" id="PF01934">
    <property type="entry name" value="HepT-like"/>
    <property type="match status" value="1"/>
</dbReference>
<dbReference type="GO" id="GO:0004540">
    <property type="term" value="F:RNA nuclease activity"/>
    <property type="evidence" value="ECO:0007669"/>
    <property type="project" value="InterPro"/>
</dbReference>
<dbReference type="GO" id="GO:0110001">
    <property type="term" value="C:toxin-antitoxin complex"/>
    <property type="evidence" value="ECO:0007669"/>
    <property type="project" value="InterPro"/>
</dbReference>
<keyword evidence="3" id="KW-0540">Nuclease</keyword>
<evidence type="ECO:0000313" key="6">
    <source>
        <dbReference type="EMBL" id="OLZ50495.1"/>
    </source>
</evidence>
<keyword evidence="7" id="KW-1185">Reference proteome</keyword>
<dbReference type="Proteomes" id="UP000187486">
    <property type="component" value="Unassembled WGS sequence"/>
</dbReference>
<comment type="caution">
    <text evidence="6">The sequence shown here is derived from an EMBL/GenBank/DDBJ whole genome shotgun (WGS) entry which is preliminary data.</text>
</comment>
<accession>A0A1R0KRN1</accession>
<dbReference type="OrthoDB" id="159782at2"/>
<dbReference type="PANTHER" id="PTHR34139">
    <property type="entry name" value="UPF0331 PROTEIN MJ0127"/>
    <property type="match status" value="1"/>
</dbReference>
<organism evidence="6 7">
    <name type="scientific">Amycolatopsis coloradensis</name>
    <dbReference type="NCBI Taxonomy" id="76021"/>
    <lineage>
        <taxon>Bacteria</taxon>
        <taxon>Bacillati</taxon>
        <taxon>Actinomycetota</taxon>
        <taxon>Actinomycetes</taxon>
        <taxon>Pseudonocardiales</taxon>
        <taxon>Pseudonocardiaceae</taxon>
        <taxon>Amycolatopsis</taxon>
    </lineage>
</organism>
<evidence type="ECO:0000256" key="3">
    <source>
        <dbReference type="ARBA" id="ARBA00022722"/>
    </source>
</evidence>
<evidence type="ECO:0000256" key="1">
    <source>
        <dbReference type="ARBA" id="ARBA00022553"/>
    </source>
</evidence>
<dbReference type="GO" id="GO:0016787">
    <property type="term" value="F:hydrolase activity"/>
    <property type="evidence" value="ECO:0007669"/>
    <property type="project" value="UniProtKB-KW"/>
</dbReference>
<dbReference type="InterPro" id="IPR051813">
    <property type="entry name" value="HepT_RNase_toxin"/>
</dbReference>
<dbReference type="EMBL" id="MQUQ01000010">
    <property type="protein sequence ID" value="OLZ50495.1"/>
    <property type="molecule type" value="Genomic_DNA"/>
</dbReference>
<protein>
    <recommendedName>
        <fullName evidence="8">DUF86 domain-containing protein</fullName>
    </recommendedName>
</protein>
<proteinExistence type="predicted"/>
<evidence type="ECO:0008006" key="8">
    <source>
        <dbReference type="Google" id="ProtNLM"/>
    </source>
</evidence>
<keyword evidence="1" id="KW-0597">Phosphoprotein</keyword>
<keyword evidence="4" id="KW-0547">Nucleotide-binding</keyword>
<evidence type="ECO:0000256" key="5">
    <source>
        <dbReference type="ARBA" id="ARBA00022801"/>
    </source>
</evidence>
<gene>
    <name evidence="6" type="ORF">BS329_18860</name>
</gene>
<keyword evidence="2" id="KW-1277">Toxin-antitoxin system</keyword>
<dbReference type="RefSeq" id="WP_076162542.1">
    <property type="nucleotide sequence ID" value="NZ_JBEZVB010000026.1"/>
</dbReference>
<evidence type="ECO:0000313" key="7">
    <source>
        <dbReference type="Proteomes" id="UP000187486"/>
    </source>
</evidence>
<dbReference type="GO" id="GO:0000166">
    <property type="term" value="F:nucleotide binding"/>
    <property type="evidence" value="ECO:0007669"/>
    <property type="project" value="UniProtKB-KW"/>
</dbReference>
<sequence>MSRYNDQRLADILAAAAAITDHMGRGGLDDGLVFDAVRVRLIEIGEAVKAIDSEVLAREPSIPWMDVAGMRNHLAHRYFDTAHSIVQATVSADLPPLVAAVQRLLDNLPDRPLA</sequence>
<evidence type="ECO:0000256" key="2">
    <source>
        <dbReference type="ARBA" id="ARBA00022649"/>
    </source>
</evidence>
<dbReference type="InterPro" id="IPR008201">
    <property type="entry name" value="HepT-like"/>
</dbReference>
<reference evidence="6 7" key="1">
    <citation type="submission" date="2016-01" db="EMBL/GenBank/DDBJ databases">
        <title>Amycolatopsis coloradensis genome sequencing and assembly.</title>
        <authorList>
            <person name="Mayilraj S."/>
        </authorList>
    </citation>
    <scope>NUCLEOTIDE SEQUENCE [LARGE SCALE GENOMIC DNA]</scope>
    <source>
        <strain evidence="6 7">DSM 44225</strain>
    </source>
</reference>